<sequence length="91" mass="10325">MPPKLSDPFSFCASDDFRFLPPLMEWMAPQIGYGQLNFSSLSTPCWIPPGMSRPKVNSKSESMVSHPGVWRQRRCLKLGFKTHSSGCQNEF</sequence>
<dbReference type="EMBL" id="BGPR01027363">
    <property type="protein sequence ID" value="GBN97796.1"/>
    <property type="molecule type" value="Genomic_DNA"/>
</dbReference>
<dbReference type="AlphaFoldDB" id="A0A4Y2TEB8"/>
<organism evidence="1 2">
    <name type="scientific">Araneus ventricosus</name>
    <name type="common">Orbweaver spider</name>
    <name type="synonym">Epeira ventricosa</name>
    <dbReference type="NCBI Taxonomy" id="182803"/>
    <lineage>
        <taxon>Eukaryota</taxon>
        <taxon>Metazoa</taxon>
        <taxon>Ecdysozoa</taxon>
        <taxon>Arthropoda</taxon>
        <taxon>Chelicerata</taxon>
        <taxon>Arachnida</taxon>
        <taxon>Araneae</taxon>
        <taxon>Araneomorphae</taxon>
        <taxon>Entelegynae</taxon>
        <taxon>Araneoidea</taxon>
        <taxon>Araneidae</taxon>
        <taxon>Araneus</taxon>
    </lineage>
</organism>
<keyword evidence="2" id="KW-1185">Reference proteome</keyword>
<evidence type="ECO:0000313" key="2">
    <source>
        <dbReference type="Proteomes" id="UP000499080"/>
    </source>
</evidence>
<protein>
    <submittedName>
        <fullName evidence="1">Uncharacterized protein</fullName>
    </submittedName>
</protein>
<evidence type="ECO:0000313" key="1">
    <source>
        <dbReference type="EMBL" id="GBN97796.1"/>
    </source>
</evidence>
<proteinExistence type="predicted"/>
<accession>A0A4Y2TEB8</accession>
<reference evidence="1 2" key="1">
    <citation type="journal article" date="2019" name="Sci. Rep.">
        <title>Orb-weaving spider Araneus ventricosus genome elucidates the spidroin gene catalogue.</title>
        <authorList>
            <person name="Kono N."/>
            <person name="Nakamura H."/>
            <person name="Ohtoshi R."/>
            <person name="Moran D.A.P."/>
            <person name="Shinohara A."/>
            <person name="Yoshida Y."/>
            <person name="Fujiwara M."/>
            <person name="Mori M."/>
            <person name="Tomita M."/>
            <person name="Arakawa K."/>
        </authorList>
    </citation>
    <scope>NUCLEOTIDE SEQUENCE [LARGE SCALE GENOMIC DNA]</scope>
</reference>
<dbReference type="Proteomes" id="UP000499080">
    <property type="component" value="Unassembled WGS sequence"/>
</dbReference>
<gene>
    <name evidence="1" type="ORF">AVEN_455_1</name>
</gene>
<comment type="caution">
    <text evidence="1">The sequence shown here is derived from an EMBL/GenBank/DDBJ whole genome shotgun (WGS) entry which is preliminary data.</text>
</comment>
<name>A0A4Y2TEB8_ARAVE</name>